<proteinExistence type="predicted"/>
<comment type="caution">
    <text evidence="1">The sequence shown here is derived from an EMBL/GenBank/DDBJ whole genome shotgun (WGS) entry which is preliminary data.</text>
</comment>
<protein>
    <submittedName>
        <fullName evidence="1">Uncharacterized protein</fullName>
    </submittedName>
</protein>
<evidence type="ECO:0000313" key="1">
    <source>
        <dbReference type="EMBL" id="KAK1424856.1"/>
    </source>
</evidence>
<reference evidence="1" key="1">
    <citation type="journal article" date="2023" name="bioRxiv">
        <title>Improved chromosome-level genome assembly for marigold (Tagetes erecta).</title>
        <authorList>
            <person name="Jiang F."/>
            <person name="Yuan L."/>
            <person name="Wang S."/>
            <person name="Wang H."/>
            <person name="Xu D."/>
            <person name="Wang A."/>
            <person name="Fan W."/>
        </authorList>
    </citation>
    <scope>NUCLEOTIDE SEQUENCE</scope>
    <source>
        <strain evidence="1">WSJ</strain>
        <tissue evidence="1">Leaf</tissue>
    </source>
</reference>
<keyword evidence="2" id="KW-1185">Reference proteome</keyword>
<dbReference type="EMBL" id="JAUHHV010000005">
    <property type="protein sequence ID" value="KAK1424856.1"/>
    <property type="molecule type" value="Genomic_DNA"/>
</dbReference>
<gene>
    <name evidence="1" type="ORF">QVD17_20196</name>
</gene>
<sequence length="66" mass="7495">MVRHHSSKVETELKVNGKSMAQGMNGLRWCLYGGCQQYQPSIWSAMMWWDRMKKVVDSGSSTLTGV</sequence>
<name>A0AAD8KPH9_TARER</name>
<organism evidence="1 2">
    <name type="scientific">Tagetes erecta</name>
    <name type="common">African marigold</name>
    <dbReference type="NCBI Taxonomy" id="13708"/>
    <lineage>
        <taxon>Eukaryota</taxon>
        <taxon>Viridiplantae</taxon>
        <taxon>Streptophyta</taxon>
        <taxon>Embryophyta</taxon>
        <taxon>Tracheophyta</taxon>
        <taxon>Spermatophyta</taxon>
        <taxon>Magnoliopsida</taxon>
        <taxon>eudicotyledons</taxon>
        <taxon>Gunneridae</taxon>
        <taxon>Pentapetalae</taxon>
        <taxon>asterids</taxon>
        <taxon>campanulids</taxon>
        <taxon>Asterales</taxon>
        <taxon>Asteraceae</taxon>
        <taxon>Asteroideae</taxon>
        <taxon>Heliantheae alliance</taxon>
        <taxon>Tageteae</taxon>
        <taxon>Tagetes</taxon>
    </lineage>
</organism>
<dbReference type="AlphaFoldDB" id="A0AAD8KPH9"/>
<dbReference type="Proteomes" id="UP001229421">
    <property type="component" value="Unassembled WGS sequence"/>
</dbReference>
<evidence type="ECO:0000313" key="2">
    <source>
        <dbReference type="Proteomes" id="UP001229421"/>
    </source>
</evidence>
<accession>A0AAD8KPH9</accession>